<dbReference type="EMBL" id="FWWY01000001">
    <property type="protein sequence ID" value="SMC06237.1"/>
    <property type="molecule type" value="Genomic_DNA"/>
</dbReference>
<organism evidence="4 5">
    <name type="scientific">Sulfobacillus thermosulfidooxidans (strain DSM 9293 / VKM B-1269 / AT-1)</name>
    <dbReference type="NCBI Taxonomy" id="929705"/>
    <lineage>
        <taxon>Bacteria</taxon>
        <taxon>Bacillati</taxon>
        <taxon>Bacillota</taxon>
        <taxon>Clostridia</taxon>
        <taxon>Eubacteriales</taxon>
        <taxon>Clostridiales Family XVII. Incertae Sedis</taxon>
        <taxon>Sulfobacillus</taxon>
    </lineage>
</organism>
<feature type="transmembrane region" description="Helical" evidence="2">
    <location>
        <begin position="204"/>
        <end position="225"/>
    </location>
</feature>
<dbReference type="SUPFAM" id="SSF103481">
    <property type="entry name" value="Multidrug resistance efflux transporter EmrE"/>
    <property type="match status" value="1"/>
</dbReference>
<evidence type="ECO:0000256" key="1">
    <source>
        <dbReference type="ARBA" id="ARBA00007362"/>
    </source>
</evidence>
<comment type="similarity">
    <text evidence="1">Belongs to the EamA transporter family.</text>
</comment>
<evidence type="ECO:0000256" key="2">
    <source>
        <dbReference type="SAM" id="Phobius"/>
    </source>
</evidence>
<sequence>MLLAGTSYGLVTPLVKMAIAHGIPVTKLTVSQYPVSIILLWFGALGTKKRVPIAKARKKEIAYMALLGVIGAAASLSYYHSLAFVPGAVGIVLLFQFAWILPVINGLIRRQWPKKHEQLAIAIIVIGTVFAAGPAKWHFPLWAVGLGLMAATLYALSLLLSGQIVGQLSAWQRASISTSVSFVVVLLAGQPWQTPQELFSLKIWTWGTVIGLFSLTIPLIAIYVSAPKLPPALTGILAAWELPVAVILSSLWLRESVDLSRWLGILLILGGIAFSSVVPALVENSPRRYQPHPIYPQTKSE</sequence>
<dbReference type="Pfam" id="PF00892">
    <property type="entry name" value="EamA"/>
    <property type="match status" value="1"/>
</dbReference>
<feature type="transmembrane region" description="Helical" evidence="2">
    <location>
        <begin position="141"/>
        <end position="162"/>
    </location>
</feature>
<name>A0A1W1WIY9_SULTA</name>
<evidence type="ECO:0000313" key="5">
    <source>
        <dbReference type="Proteomes" id="UP000192660"/>
    </source>
</evidence>
<feature type="domain" description="EamA" evidence="3">
    <location>
        <begin position="142"/>
        <end position="276"/>
    </location>
</feature>
<dbReference type="Proteomes" id="UP000192660">
    <property type="component" value="Unassembled WGS sequence"/>
</dbReference>
<keyword evidence="2" id="KW-0472">Membrane</keyword>
<feature type="transmembrane region" description="Helical" evidence="2">
    <location>
        <begin position="119"/>
        <end position="135"/>
    </location>
</feature>
<evidence type="ECO:0000259" key="3">
    <source>
        <dbReference type="Pfam" id="PF00892"/>
    </source>
</evidence>
<feature type="transmembrane region" description="Helical" evidence="2">
    <location>
        <begin position="30"/>
        <end position="48"/>
    </location>
</feature>
<proteinExistence type="inferred from homology"/>
<evidence type="ECO:0000313" key="4">
    <source>
        <dbReference type="EMBL" id="SMC06237.1"/>
    </source>
</evidence>
<keyword evidence="2" id="KW-1133">Transmembrane helix</keyword>
<keyword evidence="2" id="KW-0812">Transmembrane</keyword>
<feature type="transmembrane region" description="Helical" evidence="2">
    <location>
        <begin position="60"/>
        <end position="79"/>
    </location>
</feature>
<reference evidence="5" key="1">
    <citation type="submission" date="2017-04" db="EMBL/GenBank/DDBJ databases">
        <authorList>
            <person name="Varghese N."/>
            <person name="Submissions S."/>
        </authorList>
    </citation>
    <scope>NUCLEOTIDE SEQUENCE [LARGE SCALE GENOMIC DNA]</scope>
    <source>
        <strain evidence="5">DSM 9293</strain>
    </source>
</reference>
<gene>
    <name evidence="4" type="ORF">SAMN00768000_2703</name>
</gene>
<dbReference type="STRING" id="28034.BFX07_11680"/>
<dbReference type="InterPro" id="IPR037185">
    <property type="entry name" value="EmrE-like"/>
</dbReference>
<keyword evidence="5" id="KW-1185">Reference proteome</keyword>
<dbReference type="InterPro" id="IPR000620">
    <property type="entry name" value="EamA_dom"/>
</dbReference>
<feature type="transmembrane region" description="Helical" evidence="2">
    <location>
        <begin position="174"/>
        <end position="192"/>
    </location>
</feature>
<dbReference type="AlphaFoldDB" id="A0A1W1WIY9"/>
<feature type="transmembrane region" description="Helical" evidence="2">
    <location>
        <begin position="259"/>
        <end position="282"/>
    </location>
</feature>
<accession>A0A1W1WIY9</accession>
<feature type="transmembrane region" description="Helical" evidence="2">
    <location>
        <begin position="85"/>
        <end position="107"/>
    </location>
</feature>
<protein>
    <submittedName>
        <fullName evidence="4">Threonine/homoserine efflux transporter RhtA</fullName>
    </submittedName>
</protein>
<feature type="transmembrane region" description="Helical" evidence="2">
    <location>
        <begin position="232"/>
        <end position="253"/>
    </location>
</feature>
<dbReference type="GO" id="GO:0016020">
    <property type="term" value="C:membrane"/>
    <property type="evidence" value="ECO:0007669"/>
    <property type="project" value="InterPro"/>
</dbReference>